<dbReference type="PANTHER" id="PTHR10791:SF163">
    <property type="entry name" value="BIDIRECTIONAL SUGAR TRANSPORTER SWEET"/>
    <property type="match status" value="1"/>
</dbReference>
<evidence type="ECO:0000256" key="7">
    <source>
        <dbReference type="ARBA" id="ARBA00022737"/>
    </source>
</evidence>
<sequence length="243" mass="27492">MHIRESSWAFVFGLLGNIISFAVFLSPLPTFYIIFKKKSAEGFQSLPYIVSLFSAMLWIYYAFVKRESVLLLITINSFGIVIESVYLVAFLIYAPKKSRISTIKMFLLLDVFGFGAMLLSTHYLSKGAKRLTIIGWISLVFNISVFAAPLLVVKNVIRTKSVEYMPFFLSLTLTVNAVMWFFYGLFLKDYYVALPNTLGFVFGIIQMVVYLIYRNATPVKAKELDMMIGYEQNDAGGGAVSKV</sequence>
<evidence type="ECO:0000256" key="6">
    <source>
        <dbReference type="ARBA" id="ARBA00022692"/>
    </source>
</evidence>
<feature type="transmembrane region" description="Helical" evidence="10">
    <location>
        <begin position="6"/>
        <end position="34"/>
    </location>
</feature>
<comment type="subcellular location">
    <subcellularLocation>
        <location evidence="1 10">Cell membrane</location>
        <topology evidence="1 10">Multi-pass membrane protein</topology>
    </subcellularLocation>
</comment>
<dbReference type="InterPro" id="IPR004316">
    <property type="entry name" value="SWEET_rpt"/>
</dbReference>
<keyword evidence="8 10" id="KW-1133">Transmembrane helix</keyword>
<feature type="transmembrane region" description="Helical" evidence="10">
    <location>
        <begin position="106"/>
        <end position="125"/>
    </location>
</feature>
<proteinExistence type="inferred from homology"/>
<keyword evidence="3 10" id="KW-0813">Transport</keyword>
<feature type="transmembrane region" description="Helical" evidence="10">
    <location>
        <begin position="192"/>
        <end position="213"/>
    </location>
</feature>
<dbReference type="EMBL" id="OX451736">
    <property type="protein sequence ID" value="CAI8586376.1"/>
    <property type="molecule type" value="Genomic_DNA"/>
</dbReference>
<dbReference type="Gene3D" id="1.20.1280.290">
    <property type="match status" value="2"/>
</dbReference>
<reference evidence="11 12" key="1">
    <citation type="submission" date="2023-01" db="EMBL/GenBank/DDBJ databases">
        <authorList>
            <person name="Kreplak J."/>
        </authorList>
    </citation>
    <scope>NUCLEOTIDE SEQUENCE [LARGE SCALE GENOMIC DNA]</scope>
</reference>
<dbReference type="GO" id="GO:0051119">
    <property type="term" value="F:sugar transmembrane transporter activity"/>
    <property type="evidence" value="ECO:0007669"/>
    <property type="project" value="InterPro"/>
</dbReference>
<dbReference type="Pfam" id="PF03083">
    <property type="entry name" value="MtN3_slv"/>
    <property type="match status" value="2"/>
</dbReference>
<evidence type="ECO:0000256" key="2">
    <source>
        <dbReference type="ARBA" id="ARBA00007809"/>
    </source>
</evidence>
<keyword evidence="7" id="KW-0677">Repeat</keyword>
<keyword evidence="6 10" id="KW-0812">Transmembrane</keyword>
<keyword evidence="9 10" id="KW-0472">Membrane</keyword>
<feature type="transmembrane region" description="Helical" evidence="10">
    <location>
        <begin position="46"/>
        <end position="63"/>
    </location>
</feature>
<name>A0AAV0YK12_VICFA</name>
<dbReference type="FunFam" id="1.20.1280.290:FF:000003">
    <property type="entry name" value="Bidirectional sugar transporter SWEET"/>
    <property type="match status" value="1"/>
</dbReference>
<comment type="similarity">
    <text evidence="2 10">Belongs to the SWEET sugar transporter family.</text>
</comment>
<organism evidence="11 12">
    <name type="scientific">Vicia faba</name>
    <name type="common">Broad bean</name>
    <name type="synonym">Faba vulgaris</name>
    <dbReference type="NCBI Taxonomy" id="3906"/>
    <lineage>
        <taxon>Eukaryota</taxon>
        <taxon>Viridiplantae</taxon>
        <taxon>Streptophyta</taxon>
        <taxon>Embryophyta</taxon>
        <taxon>Tracheophyta</taxon>
        <taxon>Spermatophyta</taxon>
        <taxon>Magnoliopsida</taxon>
        <taxon>eudicotyledons</taxon>
        <taxon>Gunneridae</taxon>
        <taxon>Pentapetalae</taxon>
        <taxon>rosids</taxon>
        <taxon>fabids</taxon>
        <taxon>Fabales</taxon>
        <taxon>Fabaceae</taxon>
        <taxon>Papilionoideae</taxon>
        <taxon>50 kb inversion clade</taxon>
        <taxon>NPAAA clade</taxon>
        <taxon>Hologalegina</taxon>
        <taxon>IRL clade</taxon>
        <taxon>Fabeae</taxon>
        <taxon>Vicia</taxon>
    </lineage>
</organism>
<evidence type="ECO:0000256" key="5">
    <source>
        <dbReference type="ARBA" id="ARBA00022597"/>
    </source>
</evidence>
<dbReference type="GO" id="GO:0008515">
    <property type="term" value="F:sucrose transmembrane transporter activity"/>
    <property type="evidence" value="ECO:0007669"/>
    <property type="project" value="UniProtKB-ARBA"/>
</dbReference>
<evidence type="ECO:0000256" key="4">
    <source>
        <dbReference type="ARBA" id="ARBA00022475"/>
    </source>
</evidence>
<dbReference type="Proteomes" id="UP001157006">
    <property type="component" value="Chromosome 1L"/>
</dbReference>
<evidence type="ECO:0000256" key="8">
    <source>
        <dbReference type="ARBA" id="ARBA00022989"/>
    </source>
</evidence>
<evidence type="ECO:0000313" key="12">
    <source>
        <dbReference type="Proteomes" id="UP001157006"/>
    </source>
</evidence>
<protein>
    <recommendedName>
        <fullName evidence="10">Bidirectional sugar transporter SWEET</fullName>
    </recommendedName>
</protein>
<accession>A0AAV0YK12</accession>
<keyword evidence="4" id="KW-1003">Cell membrane</keyword>
<evidence type="ECO:0000313" key="11">
    <source>
        <dbReference type="EMBL" id="CAI8586376.1"/>
    </source>
</evidence>
<feature type="transmembrane region" description="Helical" evidence="10">
    <location>
        <begin position="131"/>
        <end position="152"/>
    </location>
</feature>
<keyword evidence="5 10" id="KW-0762">Sugar transport</keyword>
<dbReference type="FunFam" id="1.20.1280.290:FF:000001">
    <property type="entry name" value="Bidirectional sugar transporter SWEET"/>
    <property type="match status" value="1"/>
</dbReference>
<evidence type="ECO:0000256" key="1">
    <source>
        <dbReference type="ARBA" id="ARBA00004651"/>
    </source>
</evidence>
<evidence type="ECO:0000256" key="10">
    <source>
        <dbReference type="RuleBase" id="RU910715"/>
    </source>
</evidence>
<feature type="transmembrane region" description="Helical" evidence="10">
    <location>
        <begin position="69"/>
        <end position="94"/>
    </location>
</feature>
<dbReference type="AlphaFoldDB" id="A0AAV0YK12"/>
<comment type="function">
    <text evidence="10">Mediates both low-affinity uptake and efflux of sugar across the membrane.</text>
</comment>
<dbReference type="InterPro" id="IPR047664">
    <property type="entry name" value="SWEET"/>
</dbReference>
<evidence type="ECO:0000256" key="9">
    <source>
        <dbReference type="ARBA" id="ARBA00023136"/>
    </source>
</evidence>
<feature type="transmembrane region" description="Helical" evidence="10">
    <location>
        <begin position="164"/>
        <end position="186"/>
    </location>
</feature>
<dbReference type="GO" id="GO:0005886">
    <property type="term" value="C:plasma membrane"/>
    <property type="evidence" value="ECO:0007669"/>
    <property type="project" value="UniProtKB-SubCell"/>
</dbReference>
<gene>
    <name evidence="11" type="ORF">VFH_I251520</name>
</gene>
<evidence type="ECO:0000256" key="3">
    <source>
        <dbReference type="ARBA" id="ARBA00022448"/>
    </source>
</evidence>
<keyword evidence="12" id="KW-1185">Reference proteome</keyword>
<dbReference type="PANTHER" id="PTHR10791">
    <property type="entry name" value="RAG1-ACTIVATING PROTEIN 1"/>
    <property type="match status" value="1"/>
</dbReference>